<reference evidence="2 3" key="1">
    <citation type="journal article" date="2016" name="Nat. Commun.">
        <title>Thousands of microbial genomes shed light on interconnected biogeochemical processes in an aquifer system.</title>
        <authorList>
            <person name="Anantharaman K."/>
            <person name="Brown C.T."/>
            <person name="Hug L.A."/>
            <person name="Sharon I."/>
            <person name="Castelle C.J."/>
            <person name="Probst A.J."/>
            <person name="Thomas B.C."/>
            <person name="Singh A."/>
            <person name="Wilkins M.J."/>
            <person name="Karaoz U."/>
            <person name="Brodie E.L."/>
            <person name="Williams K.H."/>
            <person name="Hubbard S.S."/>
            <person name="Banfield J.F."/>
        </authorList>
    </citation>
    <scope>NUCLEOTIDE SEQUENCE [LARGE SCALE GENOMIC DNA]</scope>
</reference>
<evidence type="ECO:0000256" key="1">
    <source>
        <dbReference type="SAM" id="Phobius"/>
    </source>
</evidence>
<comment type="caution">
    <text evidence="2">The sequence shown here is derived from an EMBL/GenBank/DDBJ whole genome shotgun (WGS) entry which is preliminary data.</text>
</comment>
<protein>
    <submittedName>
        <fullName evidence="2">Uncharacterized protein</fullName>
    </submittedName>
</protein>
<dbReference type="EMBL" id="MFUX01000021">
    <property type="protein sequence ID" value="OGI94499.1"/>
    <property type="molecule type" value="Genomic_DNA"/>
</dbReference>
<keyword evidence="1" id="KW-0812">Transmembrane</keyword>
<feature type="transmembrane region" description="Helical" evidence="1">
    <location>
        <begin position="71"/>
        <end position="92"/>
    </location>
</feature>
<feature type="transmembrane region" description="Helical" evidence="1">
    <location>
        <begin position="40"/>
        <end position="59"/>
    </location>
</feature>
<dbReference type="Proteomes" id="UP000176629">
    <property type="component" value="Unassembled WGS sequence"/>
</dbReference>
<proteinExistence type="predicted"/>
<keyword evidence="1" id="KW-1133">Transmembrane helix</keyword>
<dbReference type="AlphaFoldDB" id="A0A1F6XK13"/>
<organism evidence="2 3">
    <name type="scientific">Candidatus Nomurabacteria bacterium RIFCSPLOWO2_01_FULL_40_18</name>
    <dbReference type="NCBI Taxonomy" id="1801773"/>
    <lineage>
        <taxon>Bacteria</taxon>
        <taxon>Candidatus Nomuraibacteriota</taxon>
    </lineage>
</organism>
<gene>
    <name evidence="2" type="ORF">A3A03_00015</name>
</gene>
<keyword evidence="1" id="KW-0472">Membrane</keyword>
<accession>A0A1F6XK13</accession>
<evidence type="ECO:0000313" key="2">
    <source>
        <dbReference type="EMBL" id="OGI94499.1"/>
    </source>
</evidence>
<evidence type="ECO:0000313" key="3">
    <source>
        <dbReference type="Proteomes" id="UP000176629"/>
    </source>
</evidence>
<name>A0A1F6XK13_9BACT</name>
<sequence>MLIPVLPIFFFAIKRLNKALRENLATIDDVYFKKSVRFNLIFSVLMACILAINFIYNILARTILNNQDVTHGAILDSLTLFLIPAGLVYLFWHYQKQTKR</sequence>